<proteinExistence type="predicted"/>
<evidence type="ECO:0000256" key="1">
    <source>
        <dbReference type="SAM" id="SignalP"/>
    </source>
</evidence>
<evidence type="ECO:0000313" key="3">
    <source>
        <dbReference type="EMBL" id="AMP97755.1"/>
    </source>
</evidence>
<sequence length="798" mass="89142" precursor="true">MLRWYFLMFLLFLLLSTLRSAAQVAKTDSSGVNLKEVNIVRKRQPVVIKKDTIEYDAAYYGVDSSLMVEELLKRLPNMEIGQDGSLRYENKEVYKLRVNGKDFFTGDVKEFIRRLPVGIVSKIQLIEDYGDHAAFTGIRTKSPQKMINIVTKNGINSGKFGVAGLSAGNNSKAGLDASGNYWLDDKQISLNTNLNYAKNALGVDNSSSFNTVYNDKFSDKVKITSNYRFDQRGNNSNNSSFIKTIAPSGEILNSSTAKSENKTQQHLVNSSLIYNPAEETEIRISPSLSFSDSHLNMDRVSSQTGIINQDLSSNARVANHSSSYQADFSIDHRFKKEGRSLSFQGSVQRDQGKQGSQTLNTMRDYLFPGDTGRDSVINLLINENSVENKKGFSLDFREPLSEHSSLQFNFSTELSKLSSDFKTGKIDADQKITNSDSLSNHSLVRTNTQIYSLSYNFSGEKMDFVAGVNLNRNLLENQQEKIAETRFTKVNQVYPAASFNYLFNSRNSIKFTYTGQGTSPSILQLQLNTDDSDIQNRIVGNPALKPSFNHTNELVFRNQAKNGRSFLLSVNYTIRRNMISLNKTLFTDSSGLIKQQTSYVNLNGSYSVAPYYSYTIPLKLAGLPVRIAVNGQVAYNNLVTLTDGQINRNKVLTISQSVSGNIDAQQFNVQAAAMLTNTSNQFAMLPDQNLNIRTFQFNLSGALTFGQYKAIANALKRINSGYTNMLAGNPLIINLSLERKLFSNKKGTIGLQISDLLNQNNNAMRSFAGNSTIDEKSVIVTRYFIFSLHYSLNKFAKK</sequence>
<gene>
    <name evidence="3" type="ORF">AY601_0813</name>
</gene>
<dbReference type="InterPro" id="IPR041700">
    <property type="entry name" value="OMP_b-brl_3"/>
</dbReference>
<dbReference type="SUPFAM" id="SSF56935">
    <property type="entry name" value="Porins"/>
    <property type="match status" value="1"/>
</dbReference>
<reference evidence="3 4" key="1">
    <citation type="submission" date="2016-03" db="EMBL/GenBank/DDBJ databases">
        <title>Complete genome sequence of Pedobacter cryoconitis PAMC 27485.</title>
        <authorList>
            <person name="Lee J."/>
            <person name="Kim O.-S."/>
        </authorList>
    </citation>
    <scope>NUCLEOTIDE SEQUENCE [LARGE SCALE GENOMIC DNA]</scope>
    <source>
        <strain evidence="3 4">PAMC 27485</strain>
    </source>
</reference>
<name>A0A127V915_9SPHI</name>
<feature type="signal peptide" evidence="1">
    <location>
        <begin position="1"/>
        <end position="21"/>
    </location>
</feature>
<protein>
    <recommendedName>
        <fullName evidence="2">Outer membrane protein beta-barrel domain-containing protein</fullName>
    </recommendedName>
</protein>
<evidence type="ECO:0000259" key="2">
    <source>
        <dbReference type="Pfam" id="PF14905"/>
    </source>
</evidence>
<evidence type="ECO:0000313" key="4">
    <source>
        <dbReference type="Proteomes" id="UP000071561"/>
    </source>
</evidence>
<keyword evidence="4" id="KW-1185">Reference proteome</keyword>
<feature type="domain" description="Outer membrane protein beta-barrel" evidence="2">
    <location>
        <begin position="332"/>
        <end position="790"/>
    </location>
</feature>
<dbReference type="EMBL" id="CP014504">
    <property type="protein sequence ID" value="AMP97755.1"/>
    <property type="molecule type" value="Genomic_DNA"/>
</dbReference>
<dbReference type="Pfam" id="PF14905">
    <property type="entry name" value="OMP_b-brl_3"/>
    <property type="match status" value="1"/>
</dbReference>
<organism evidence="3 4">
    <name type="scientific">Pedobacter cryoconitis</name>
    <dbReference type="NCBI Taxonomy" id="188932"/>
    <lineage>
        <taxon>Bacteria</taxon>
        <taxon>Pseudomonadati</taxon>
        <taxon>Bacteroidota</taxon>
        <taxon>Sphingobacteriia</taxon>
        <taxon>Sphingobacteriales</taxon>
        <taxon>Sphingobacteriaceae</taxon>
        <taxon>Pedobacter</taxon>
    </lineage>
</organism>
<dbReference type="AlphaFoldDB" id="A0A127V915"/>
<dbReference type="Proteomes" id="UP000071561">
    <property type="component" value="Chromosome"/>
</dbReference>
<dbReference type="PATRIC" id="fig|188932.3.peg.836"/>
<dbReference type="KEGG" id="pcm:AY601_0813"/>
<keyword evidence="1" id="KW-0732">Signal</keyword>
<accession>A0A127V915</accession>
<feature type="chain" id="PRO_5007280230" description="Outer membrane protein beta-barrel domain-containing protein" evidence="1">
    <location>
        <begin position="22"/>
        <end position="798"/>
    </location>
</feature>
<dbReference type="OrthoDB" id="1086219at2"/>